<evidence type="ECO:0000256" key="8">
    <source>
        <dbReference type="ARBA" id="ARBA00035344"/>
    </source>
</evidence>
<keyword evidence="4 10" id="KW-0689">Ribosomal protein</keyword>
<dbReference type="GeneID" id="107265452"/>
<evidence type="ECO:0000256" key="4">
    <source>
        <dbReference type="ARBA" id="ARBA00022980"/>
    </source>
</evidence>
<evidence type="ECO:0000256" key="5">
    <source>
        <dbReference type="ARBA" id="ARBA00023128"/>
    </source>
</evidence>
<dbReference type="Pfam" id="PF14943">
    <property type="entry name" value="MRP-S26"/>
    <property type="match status" value="1"/>
</dbReference>
<dbReference type="GO" id="GO:0005763">
    <property type="term" value="C:mitochondrial small ribosomal subunit"/>
    <property type="evidence" value="ECO:0007669"/>
    <property type="project" value="InterPro"/>
</dbReference>
<evidence type="ECO:0000256" key="7">
    <source>
        <dbReference type="ARBA" id="ARBA00035138"/>
    </source>
</evidence>
<evidence type="ECO:0000256" key="6">
    <source>
        <dbReference type="ARBA" id="ARBA00023274"/>
    </source>
</evidence>
<evidence type="ECO:0000256" key="2">
    <source>
        <dbReference type="ARBA" id="ARBA00009672"/>
    </source>
</evidence>
<name>A0AAJ7RCS8_CEPCN</name>
<dbReference type="RefSeq" id="XP_024938513.1">
    <property type="nucleotide sequence ID" value="XM_025082745.1"/>
</dbReference>
<evidence type="ECO:0000313" key="10">
    <source>
        <dbReference type="RefSeq" id="XP_024938513.1"/>
    </source>
</evidence>
<dbReference type="InterPro" id="IPR026140">
    <property type="entry name" value="Ribosomal_mS26"/>
</dbReference>
<sequence>MFSKKFNLIILTPNKYEMKAIVRYEQFILCENMLRVTKLIGSSTLITGNLVSCECAATNSLYSQIIRWKRKPIWLPTAKSKMFRVPVKPVIPKEDNDELQRLSNIYRTYMRSLRKYMIMIGKKNEIQFDHSVVEAAEAADFEKCSAINNEWNEEIADIRKYRLHKERTQRDVGNWWRMKNYKEMLAENQEKVEEEVRSVKKQAESFITAENIDQAIEEALTIVIDHNAAIDHDGNFYKGEYSDTKIDIKQERQLKQ</sequence>
<protein>
    <recommendedName>
        <fullName evidence="7">Small ribosomal subunit protein mS26</fullName>
    </recommendedName>
    <alternativeName>
        <fullName evidence="8">28S ribosomal protein S26, mitochondrial</fullName>
    </alternativeName>
</protein>
<dbReference type="AlphaFoldDB" id="A0AAJ7RCS8"/>
<dbReference type="CTD" id="64949"/>
<keyword evidence="5" id="KW-0496">Mitochondrion</keyword>
<dbReference type="PANTHER" id="PTHR21035:SF2">
    <property type="entry name" value="SMALL RIBOSOMAL SUBUNIT PROTEIN MS26"/>
    <property type="match status" value="1"/>
</dbReference>
<evidence type="ECO:0000313" key="9">
    <source>
        <dbReference type="Proteomes" id="UP000694920"/>
    </source>
</evidence>
<evidence type="ECO:0000256" key="1">
    <source>
        <dbReference type="ARBA" id="ARBA00004173"/>
    </source>
</evidence>
<keyword evidence="6" id="KW-0687">Ribonucleoprotein</keyword>
<organism evidence="9 10">
    <name type="scientific">Cephus cinctus</name>
    <name type="common">Wheat stem sawfly</name>
    <dbReference type="NCBI Taxonomy" id="211228"/>
    <lineage>
        <taxon>Eukaryota</taxon>
        <taxon>Metazoa</taxon>
        <taxon>Ecdysozoa</taxon>
        <taxon>Arthropoda</taxon>
        <taxon>Hexapoda</taxon>
        <taxon>Insecta</taxon>
        <taxon>Pterygota</taxon>
        <taxon>Neoptera</taxon>
        <taxon>Endopterygota</taxon>
        <taxon>Hymenoptera</taxon>
        <taxon>Cephoidea</taxon>
        <taxon>Cephidae</taxon>
        <taxon>Cephus</taxon>
    </lineage>
</organism>
<reference evidence="10" key="1">
    <citation type="submission" date="2025-08" db="UniProtKB">
        <authorList>
            <consortium name="RefSeq"/>
        </authorList>
    </citation>
    <scope>IDENTIFICATION</scope>
</reference>
<comment type="similarity">
    <text evidence="2">Belongs to the mitochondrion-specific ribosomal protein mS26 family.</text>
</comment>
<proteinExistence type="inferred from homology"/>
<accession>A0AAJ7RCS8</accession>
<comment type="subcellular location">
    <subcellularLocation>
        <location evidence="1">Mitochondrion</location>
    </subcellularLocation>
</comment>
<evidence type="ECO:0000256" key="3">
    <source>
        <dbReference type="ARBA" id="ARBA00022946"/>
    </source>
</evidence>
<dbReference type="PANTHER" id="PTHR21035">
    <property type="entry name" value="28S RIBOSOMAL PROTEIN S26, MITOCHONDRIAL"/>
    <property type="match status" value="1"/>
</dbReference>
<keyword evidence="9" id="KW-1185">Reference proteome</keyword>
<gene>
    <name evidence="10" type="primary">LOC107265452</name>
</gene>
<dbReference type="Proteomes" id="UP000694920">
    <property type="component" value="Unplaced"/>
</dbReference>
<keyword evidence="3" id="KW-0809">Transit peptide</keyword>